<evidence type="ECO:0000313" key="2">
    <source>
        <dbReference type="Proteomes" id="UP000189677"/>
    </source>
</evidence>
<dbReference type="Proteomes" id="UP000189677">
    <property type="component" value="Chromosome"/>
</dbReference>
<dbReference type="EMBL" id="CP018047">
    <property type="protein sequence ID" value="AQU70984.1"/>
    <property type="molecule type" value="Genomic_DNA"/>
</dbReference>
<evidence type="ECO:0008006" key="3">
    <source>
        <dbReference type="Google" id="ProtNLM"/>
    </source>
</evidence>
<sequence>MTQQRTDGTPSAESATAYLEALRGRLATDGCGVTATPWGDHQVVIGSRSDRKARWFGTKVQLFVLAAAVPRVDDAVLADFTGWAMEYAGDLRGGLPGARNALMVLPTLISADVRASATEWAAKDARIQGTSVIARPVVIETPTSGAGRVTMYRGGVVWGGMFTTHVLEKASLYYP</sequence>
<dbReference type="OrthoDB" id="4827277at2"/>
<accession>A0A1U9R3B0</accession>
<proteinExistence type="predicted"/>
<protein>
    <recommendedName>
        <fullName evidence="3">Levansucrase</fullName>
    </recommendedName>
</protein>
<dbReference type="AlphaFoldDB" id="A0A1U9R3B0"/>
<dbReference type="RefSeq" id="WP_078079628.1">
    <property type="nucleotide sequence ID" value="NZ_CP018047.1"/>
</dbReference>
<organism evidence="1 2">
    <name type="scientific">Streptomyces niveus</name>
    <name type="common">Streptomyces spheroides</name>
    <dbReference type="NCBI Taxonomy" id="193462"/>
    <lineage>
        <taxon>Bacteria</taxon>
        <taxon>Bacillati</taxon>
        <taxon>Actinomycetota</taxon>
        <taxon>Actinomycetes</taxon>
        <taxon>Kitasatosporales</taxon>
        <taxon>Streptomycetaceae</taxon>
        <taxon>Streptomyces</taxon>
    </lineage>
</organism>
<dbReference type="KEGG" id="snw:BBN63_17225"/>
<name>A0A1U9R3B0_STRNV</name>
<evidence type="ECO:0000313" key="1">
    <source>
        <dbReference type="EMBL" id="AQU70984.1"/>
    </source>
</evidence>
<gene>
    <name evidence="1" type="ORF">BBN63_17225</name>
</gene>
<keyword evidence="2" id="KW-1185">Reference proteome</keyword>
<reference evidence="1 2" key="1">
    <citation type="submission" date="2016-11" db="EMBL/GenBank/DDBJ databases">
        <title>Complete genome sequence of Streptomyces niveus SCSIO 3406.</title>
        <authorList>
            <person name="Zhu Q."/>
            <person name="Cheng W."/>
            <person name="Song Y."/>
            <person name="Li Q."/>
            <person name="Ju J."/>
        </authorList>
    </citation>
    <scope>NUCLEOTIDE SEQUENCE [LARGE SCALE GENOMIC DNA]</scope>
    <source>
        <strain evidence="1 2">SCSIO 3406</strain>
    </source>
</reference>